<organism evidence="1 2">
    <name type="scientific">Nyssa sinensis</name>
    <dbReference type="NCBI Taxonomy" id="561372"/>
    <lineage>
        <taxon>Eukaryota</taxon>
        <taxon>Viridiplantae</taxon>
        <taxon>Streptophyta</taxon>
        <taxon>Embryophyta</taxon>
        <taxon>Tracheophyta</taxon>
        <taxon>Spermatophyta</taxon>
        <taxon>Magnoliopsida</taxon>
        <taxon>eudicotyledons</taxon>
        <taxon>Gunneridae</taxon>
        <taxon>Pentapetalae</taxon>
        <taxon>asterids</taxon>
        <taxon>Cornales</taxon>
        <taxon>Nyssaceae</taxon>
        <taxon>Nyssa</taxon>
    </lineage>
</organism>
<keyword evidence="2" id="KW-1185">Reference proteome</keyword>
<dbReference type="EMBL" id="CM018032">
    <property type="protein sequence ID" value="KAA8546982.1"/>
    <property type="molecule type" value="Genomic_DNA"/>
</dbReference>
<dbReference type="AlphaFoldDB" id="A0A5J5BZC3"/>
<gene>
    <name evidence="1" type="ORF">F0562_003411</name>
</gene>
<sequence>MVALKTCVSFSRARSASSEAQFRRRPALRDNNESTAALGLLAYTFTPGFICTKSSGSLPMGTRSKYWSKQRSWTLLLGALQSSYPSDETLDLRVAVKNSIAPLGVLQPTAIGARSDRFQWRWEPGERGQLKAINPPFI</sequence>
<name>A0A5J5BZC3_9ASTE</name>
<reference evidence="1 2" key="1">
    <citation type="submission" date="2019-09" db="EMBL/GenBank/DDBJ databases">
        <title>A chromosome-level genome assembly of the Chinese tupelo Nyssa sinensis.</title>
        <authorList>
            <person name="Yang X."/>
            <person name="Kang M."/>
            <person name="Yang Y."/>
            <person name="Xiong H."/>
            <person name="Wang M."/>
            <person name="Zhang Z."/>
            <person name="Wang Z."/>
            <person name="Wu H."/>
            <person name="Ma T."/>
            <person name="Liu J."/>
            <person name="Xi Z."/>
        </authorList>
    </citation>
    <scope>NUCLEOTIDE SEQUENCE [LARGE SCALE GENOMIC DNA]</scope>
    <source>
        <strain evidence="1">J267</strain>
        <tissue evidence="1">Leaf</tissue>
    </source>
</reference>
<dbReference type="Proteomes" id="UP000325577">
    <property type="component" value="Linkage Group LG1"/>
</dbReference>
<evidence type="ECO:0000313" key="1">
    <source>
        <dbReference type="EMBL" id="KAA8546982.1"/>
    </source>
</evidence>
<protein>
    <submittedName>
        <fullName evidence="1">Uncharacterized protein</fullName>
    </submittedName>
</protein>
<evidence type="ECO:0000313" key="2">
    <source>
        <dbReference type="Proteomes" id="UP000325577"/>
    </source>
</evidence>
<accession>A0A5J5BZC3</accession>
<proteinExistence type="predicted"/>